<comment type="caution">
    <text evidence="1">The sequence shown here is derived from an EMBL/GenBank/DDBJ whole genome shotgun (WGS) entry which is preliminary data.</text>
</comment>
<proteinExistence type="predicted"/>
<organism evidence="1 2">
    <name type="scientific">Heterotrigona itama</name>
    <dbReference type="NCBI Taxonomy" id="395501"/>
    <lineage>
        <taxon>Eukaryota</taxon>
        <taxon>Metazoa</taxon>
        <taxon>Ecdysozoa</taxon>
        <taxon>Arthropoda</taxon>
        <taxon>Hexapoda</taxon>
        <taxon>Insecta</taxon>
        <taxon>Pterygota</taxon>
        <taxon>Neoptera</taxon>
        <taxon>Endopterygota</taxon>
        <taxon>Hymenoptera</taxon>
        <taxon>Apocrita</taxon>
        <taxon>Aculeata</taxon>
        <taxon>Apoidea</taxon>
        <taxon>Anthophila</taxon>
        <taxon>Apidae</taxon>
        <taxon>Heterotrigona</taxon>
    </lineage>
</organism>
<sequence>MTVIEVFISRMIEVLRHPRDRERKSLFRVDPLLLQATTTSAQHRHHHLPGSSVTDRLHLQNGTSSLLPVSPSRMLVDLVAVGLPQRALRGHSIDLSPIRETDNTVHGDAGFYSASLYASLYLRLTLFIIINGVRLGECLWTGHACLTLQNDRLRSMSRPKAIDSIVIAGVALLKGEERAGAQGCAYAGNGACAGDATEKLGATAEP</sequence>
<reference evidence="1" key="1">
    <citation type="submission" date="2020-07" db="EMBL/GenBank/DDBJ databases">
        <authorList>
            <person name="Nazaruddin N."/>
        </authorList>
    </citation>
    <scope>NUCLEOTIDE SEQUENCE</scope>
</reference>
<dbReference type="AlphaFoldDB" id="A0A6V7H2N8"/>
<accession>A0A6V7H2N8</accession>
<dbReference type="Proteomes" id="UP000752696">
    <property type="component" value="Unassembled WGS sequence"/>
</dbReference>
<gene>
    <name evidence="1" type="ORF">MHI_LOCUS267644</name>
</gene>
<evidence type="ECO:0000313" key="2">
    <source>
        <dbReference type="Proteomes" id="UP000752696"/>
    </source>
</evidence>
<protein>
    <submittedName>
        <fullName evidence="1">Uncharacterized protein</fullName>
    </submittedName>
</protein>
<keyword evidence="2" id="KW-1185">Reference proteome</keyword>
<evidence type="ECO:0000313" key="1">
    <source>
        <dbReference type="EMBL" id="CAD1472244.1"/>
    </source>
</evidence>
<name>A0A6V7H2N8_9HYME</name>
<dbReference type="EMBL" id="CAJDYZ010005137">
    <property type="protein sequence ID" value="CAD1472244.1"/>
    <property type="molecule type" value="Genomic_DNA"/>
</dbReference>